<accession>A0A0B2ACJ4</accession>
<keyword evidence="2" id="KW-0805">Transcription regulation</keyword>
<dbReference type="Pfam" id="PF00126">
    <property type="entry name" value="HTH_1"/>
    <property type="match status" value="1"/>
</dbReference>
<evidence type="ECO:0000256" key="1">
    <source>
        <dbReference type="ARBA" id="ARBA00009437"/>
    </source>
</evidence>
<evidence type="ECO:0000313" key="7">
    <source>
        <dbReference type="Proteomes" id="UP000030982"/>
    </source>
</evidence>
<dbReference type="SUPFAM" id="SSF53850">
    <property type="entry name" value="Periplasmic binding protein-like II"/>
    <property type="match status" value="1"/>
</dbReference>
<dbReference type="InterPro" id="IPR058163">
    <property type="entry name" value="LysR-type_TF_proteobact-type"/>
</dbReference>
<dbReference type="InterPro" id="IPR000847">
    <property type="entry name" value="LysR_HTH_N"/>
</dbReference>
<dbReference type="EMBL" id="JTDL01000142">
    <property type="protein sequence ID" value="KHL01329.1"/>
    <property type="molecule type" value="Genomic_DNA"/>
</dbReference>
<evidence type="ECO:0000256" key="4">
    <source>
        <dbReference type="ARBA" id="ARBA00023163"/>
    </source>
</evidence>
<dbReference type="GO" id="GO:0003700">
    <property type="term" value="F:DNA-binding transcription factor activity"/>
    <property type="evidence" value="ECO:0007669"/>
    <property type="project" value="InterPro"/>
</dbReference>
<dbReference type="OrthoDB" id="570111at2"/>
<dbReference type="InterPro" id="IPR005119">
    <property type="entry name" value="LysR_subst-bd"/>
</dbReference>
<dbReference type="Gene3D" id="3.40.190.290">
    <property type="match status" value="1"/>
</dbReference>
<name>A0A0B2ACJ4_9MICC</name>
<keyword evidence="3" id="KW-0238">DNA-binding</keyword>
<dbReference type="STRING" id="1338436.LK10_16785"/>
<evidence type="ECO:0000313" key="6">
    <source>
        <dbReference type="EMBL" id="KHL01329.1"/>
    </source>
</evidence>
<comment type="similarity">
    <text evidence="1">Belongs to the LysR transcriptional regulatory family.</text>
</comment>
<dbReference type="PANTHER" id="PTHR30537:SF3">
    <property type="entry name" value="TRANSCRIPTIONAL REGULATORY PROTEIN"/>
    <property type="match status" value="1"/>
</dbReference>
<dbReference type="Gene3D" id="1.10.10.10">
    <property type="entry name" value="Winged helix-like DNA-binding domain superfamily/Winged helix DNA-binding domain"/>
    <property type="match status" value="1"/>
</dbReference>
<dbReference type="InterPro" id="IPR036390">
    <property type="entry name" value="WH_DNA-bd_sf"/>
</dbReference>
<dbReference type="GO" id="GO:0043565">
    <property type="term" value="F:sequence-specific DNA binding"/>
    <property type="evidence" value="ECO:0007669"/>
    <property type="project" value="TreeGrafter"/>
</dbReference>
<dbReference type="SUPFAM" id="SSF46785">
    <property type="entry name" value="Winged helix' DNA-binding domain"/>
    <property type="match status" value="1"/>
</dbReference>
<gene>
    <name evidence="6" type="ORF">LK10_16785</name>
</gene>
<reference evidence="6 7" key="1">
    <citation type="submission" date="2014-09" db="EMBL/GenBank/DDBJ databases">
        <title>Genome sequence of Sinomonas sp. MUSC 117.</title>
        <authorList>
            <person name="Lee L.-H."/>
        </authorList>
    </citation>
    <scope>NUCLEOTIDE SEQUENCE [LARGE SCALE GENOMIC DNA]</scope>
    <source>
        <strain evidence="6 7">MUSC 117</strain>
    </source>
</reference>
<dbReference type="RefSeq" id="WP_043126171.1">
    <property type="nucleotide sequence ID" value="NZ_JTDL01000142.1"/>
</dbReference>
<dbReference type="Pfam" id="PF03466">
    <property type="entry name" value="LysR_substrate"/>
    <property type="match status" value="1"/>
</dbReference>
<comment type="caution">
    <text evidence="6">The sequence shown here is derived from an EMBL/GenBank/DDBJ whole genome shotgun (WGS) entry which is preliminary data.</text>
</comment>
<dbReference type="PANTHER" id="PTHR30537">
    <property type="entry name" value="HTH-TYPE TRANSCRIPTIONAL REGULATOR"/>
    <property type="match status" value="1"/>
</dbReference>
<protein>
    <submittedName>
        <fullName evidence="6">LysR family transcriptional regulator</fullName>
    </submittedName>
</protein>
<evidence type="ECO:0000259" key="5">
    <source>
        <dbReference type="PROSITE" id="PS50931"/>
    </source>
</evidence>
<dbReference type="Proteomes" id="UP000030982">
    <property type="component" value="Unassembled WGS sequence"/>
</dbReference>
<dbReference type="AlphaFoldDB" id="A0A0B2ACJ4"/>
<keyword evidence="4" id="KW-0804">Transcription</keyword>
<dbReference type="GO" id="GO:0006351">
    <property type="term" value="P:DNA-templated transcription"/>
    <property type="evidence" value="ECO:0007669"/>
    <property type="project" value="TreeGrafter"/>
</dbReference>
<sequence length="295" mass="32007">MIQADDLRFFLEVARSRRLVAAARGLGVEHTTVGRRVTQLERAAGTRLFDRTPSGWELTEAGQRLVVHAEAIESSLLAASEELGSARGRLSGTLRIAAPDGFGAFVLSPGLGNLRAAYPDLTIEIVTATRLNLLATREFDVGIALEEPTTRGVRSRELARYGLSFYASPDYLSRTGTPLTVADLSDHSMIGYVDSLLDIPALRFLDAALPGMRPAIQTNNVSGQWMAAVAGLGIAVLPDFVAAADERLVHIFEGTKIERTYWIVVPTEHQRLARTRAAESALREIVTAHEYLSAA</sequence>
<feature type="domain" description="HTH lysR-type" evidence="5">
    <location>
        <begin position="2"/>
        <end position="59"/>
    </location>
</feature>
<keyword evidence="7" id="KW-1185">Reference proteome</keyword>
<proteinExistence type="inferred from homology"/>
<evidence type="ECO:0000256" key="2">
    <source>
        <dbReference type="ARBA" id="ARBA00023015"/>
    </source>
</evidence>
<dbReference type="InterPro" id="IPR036388">
    <property type="entry name" value="WH-like_DNA-bd_sf"/>
</dbReference>
<evidence type="ECO:0000256" key="3">
    <source>
        <dbReference type="ARBA" id="ARBA00023125"/>
    </source>
</evidence>
<dbReference type="PROSITE" id="PS50931">
    <property type="entry name" value="HTH_LYSR"/>
    <property type="match status" value="1"/>
</dbReference>
<organism evidence="6 7">
    <name type="scientific">Sinomonas humi</name>
    <dbReference type="NCBI Taxonomy" id="1338436"/>
    <lineage>
        <taxon>Bacteria</taxon>
        <taxon>Bacillati</taxon>
        <taxon>Actinomycetota</taxon>
        <taxon>Actinomycetes</taxon>
        <taxon>Micrococcales</taxon>
        <taxon>Micrococcaceae</taxon>
        <taxon>Sinomonas</taxon>
    </lineage>
</organism>